<evidence type="ECO:0000256" key="1">
    <source>
        <dbReference type="SAM" id="MobiDB-lite"/>
    </source>
</evidence>
<reference evidence="3 4" key="1">
    <citation type="submission" date="2015-12" db="EMBL/GenBank/DDBJ databases">
        <title>Draft genome sequence of Moniliophthora roreri, the causal agent of frosty pod rot of cacao.</title>
        <authorList>
            <person name="Aime M.C."/>
            <person name="Diaz-Valderrama J.R."/>
            <person name="Kijpornyongpan T."/>
            <person name="Phillips-Mora W."/>
        </authorList>
    </citation>
    <scope>NUCLEOTIDE SEQUENCE [LARGE SCALE GENOMIC DNA]</scope>
    <source>
        <strain evidence="3 4">MCA 2952</strain>
    </source>
</reference>
<comment type="caution">
    <text evidence="3">The sequence shown here is derived from an EMBL/GenBank/DDBJ whole genome shotgun (WGS) entry which is preliminary data.</text>
</comment>
<sequence>MTFRGRWPRVCHVYCDVQSYDRVTQTVADSVILIYSGKCSLPSKLSISTLNIMPQSSGTTNPIPPAQFYGAPAPKPPAQATQDALRIPSHPLPPRDGPSPVRFSASGFNPYTSMHFLQDKRDRQMETECRGKFVGPMPPANFLSEFLNDSMLKEEVRDPFIFTEESKKYFKKAQKSNSEVAMYPHLIDGLKDYCPELDIKDTHNNNQSSEWARNRAVLKPDITAYERNTDLAEPMDMTRAEVIVEVKIHPDDDPFVDKPKGGNTSQGQSPHERSTILGGDVRGQIITYATAQLAAQYRTHAFSVIIVNDGARLIRWDRAGAIFTRKFDYRKFHYLAEFFWRYNRATRAARGHDESVTMAHGLDDELVIEARAALGCAPNDSLYRFEVVDEVTGEKTYYLGKAPSFKGNKSLTGRSTRGIVVYDLKNRKVAYLKDTWRVCGTGYDIDKEGDTYRKLKAAGVRNVPTVVAFGDVGDEMWHRTQTDIFARKRGSFIRQLRGHRHCRLVFREVGRDLTSFETTGEIVGAIADAVEGRLRAGRYTPP</sequence>
<proteinExistence type="predicted"/>
<name>A0A0W0FU47_MONRR</name>
<protein>
    <recommendedName>
        <fullName evidence="2">Fungal-type protein kinase domain-containing protein</fullName>
    </recommendedName>
</protein>
<feature type="region of interest" description="Disordered" evidence="1">
    <location>
        <begin position="252"/>
        <end position="276"/>
    </location>
</feature>
<evidence type="ECO:0000313" key="4">
    <source>
        <dbReference type="Proteomes" id="UP000054988"/>
    </source>
</evidence>
<accession>A0A0W0FU47</accession>
<dbReference type="EMBL" id="LATX01001626">
    <property type="protein sequence ID" value="KTB39923.1"/>
    <property type="molecule type" value="Genomic_DNA"/>
</dbReference>
<feature type="region of interest" description="Disordered" evidence="1">
    <location>
        <begin position="74"/>
        <end position="96"/>
    </location>
</feature>
<dbReference type="InterPro" id="IPR040976">
    <property type="entry name" value="Pkinase_fungal"/>
</dbReference>
<evidence type="ECO:0000313" key="3">
    <source>
        <dbReference type="EMBL" id="KTB39923.1"/>
    </source>
</evidence>
<dbReference type="AlphaFoldDB" id="A0A0W0FU47"/>
<dbReference type="Proteomes" id="UP000054988">
    <property type="component" value="Unassembled WGS sequence"/>
</dbReference>
<evidence type="ECO:0000259" key="2">
    <source>
        <dbReference type="Pfam" id="PF17667"/>
    </source>
</evidence>
<feature type="domain" description="Fungal-type protein kinase" evidence="2">
    <location>
        <begin position="284"/>
        <end position="532"/>
    </location>
</feature>
<organism evidence="3 4">
    <name type="scientific">Moniliophthora roreri</name>
    <name type="common">Frosty pod rot fungus</name>
    <name type="synonym">Monilia roreri</name>
    <dbReference type="NCBI Taxonomy" id="221103"/>
    <lineage>
        <taxon>Eukaryota</taxon>
        <taxon>Fungi</taxon>
        <taxon>Dikarya</taxon>
        <taxon>Basidiomycota</taxon>
        <taxon>Agaricomycotina</taxon>
        <taxon>Agaricomycetes</taxon>
        <taxon>Agaricomycetidae</taxon>
        <taxon>Agaricales</taxon>
        <taxon>Marasmiineae</taxon>
        <taxon>Marasmiaceae</taxon>
        <taxon>Moniliophthora</taxon>
    </lineage>
</organism>
<gene>
    <name evidence="3" type="ORF">WG66_7500</name>
</gene>
<dbReference type="Pfam" id="PF17667">
    <property type="entry name" value="Pkinase_fungal"/>
    <property type="match status" value="1"/>
</dbReference>